<evidence type="ECO:0000256" key="1">
    <source>
        <dbReference type="SAM" id="MobiDB-lite"/>
    </source>
</evidence>
<protein>
    <submittedName>
        <fullName evidence="2">Uncharacterized protein</fullName>
    </submittedName>
</protein>
<dbReference type="AlphaFoldDB" id="A0A093UX25"/>
<feature type="compositionally biased region" description="Polar residues" evidence="1">
    <location>
        <begin position="214"/>
        <end position="223"/>
    </location>
</feature>
<evidence type="ECO:0000313" key="2">
    <source>
        <dbReference type="EMBL" id="KFX44460.1"/>
    </source>
</evidence>
<feature type="compositionally biased region" description="Basic and acidic residues" evidence="1">
    <location>
        <begin position="37"/>
        <end position="46"/>
    </location>
</feature>
<feature type="compositionally biased region" description="Polar residues" evidence="1">
    <location>
        <begin position="188"/>
        <end position="207"/>
    </location>
</feature>
<dbReference type="eggNOG" id="ENOG502QTVK">
    <property type="taxonomic scope" value="Eukaryota"/>
</dbReference>
<organism evidence="2">
    <name type="scientific">Talaromyces marneffei PM1</name>
    <dbReference type="NCBI Taxonomy" id="1077442"/>
    <lineage>
        <taxon>Eukaryota</taxon>
        <taxon>Fungi</taxon>
        <taxon>Dikarya</taxon>
        <taxon>Ascomycota</taxon>
        <taxon>Pezizomycotina</taxon>
        <taxon>Eurotiomycetes</taxon>
        <taxon>Eurotiomycetidae</taxon>
        <taxon>Eurotiales</taxon>
        <taxon>Trichocomaceae</taxon>
        <taxon>Talaromyces</taxon>
        <taxon>Talaromyces sect. Talaromyces</taxon>
    </lineage>
</organism>
<feature type="region of interest" description="Disordered" evidence="1">
    <location>
        <begin position="186"/>
        <end position="258"/>
    </location>
</feature>
<feature type="compositionally biased region" description="Low complexity" evidence="1">
    <location>
        <begin position="17"/>
        <end position="33"/>
    </location>
</feature>
<feature type="compositionally biased region" description="Polar residues" evidence="1">
    <location>
        <begin position="1"/>
        <end position="16"/>
    </location>
</feature>
<feature type="compositionally biased region" description="Polar residues" evidence="1">
    <location>
        <begin position="63"/>
        <end position="73"/>
    </location>
</feature>
<feature type="compositionally biased region" description="Basic and acidic residues" evidence="1">
    <location>
        <begin position="249"/>
        <end position="258"/>
    </location>
</feature>
<name>A0A093UX25_TALMA</name>
<reference key="1">
    <citation type="journal article" date="2014" name="PLoS Genet.">
        <title>Signature Gene Expression Reveals Novel Clues to the Molecular Mechanisms of Dimorphic Transition in Penicillium marneffei.</title>
        <authorList>
            <person name="Yang E."/>
            <person name="Wang G."/>
            <person name="Cai J."/>
            <person name="Woo P.C."/>
            <person name="Lau S.K."/>
            <person name="Yuen K.-Y."/>
            <person name="Chow W.-N."/>
            <person name="Lin X."/>
        </authorList>
    </citation>
    <scope>NUCLEOTIDE SEQUENCE [LARGE SCALE GENOMIC DNA]</scope>
    <source>
        <strain>PM1</strain>
    </source>
</reference>
<dbReference type="HOGENOM" id="CLU_033074_1_1_1"/>
<proteinExistence type="predicted"/>
<accession>A0A093UX25</accession>
<comment type="caution">
    <text evidence="2">The sequence shown here is derived from an EMBL/GenBank/DDBJ whole genome shotgun (WGS) entry which is preliminary data.</text>
</comment>
<feature type="region of interest" description="Disordered" evidence="1">
    <location>
        <begin position="1"/>
        <end position="85"/>
    </location>
</feature>
<gene>
    <name evidence="2" type="ORF">GQ26_0280570</name>
</gene>
<dbReference type="EMBL" id="JPOX01000028">
    <property type="protein sequence ID" value="KFX44460.1"/>
    <property type="molecule type" value="Genomic_DNA"/>
</dbReference>
<sequence length="434" mass="50067">MMSSPTTTYQNGPMQGSQSSTSSTADSVHSRSTAPTEHSRRITITEKEDESFAAPFFTEDPRNSNSTYASTVPSFEDFPKQAEEEKEPRYEVVTDRQETFASSAIPSNSATFADLFPSGRRLFIHHDDSTLDGNMNLRVDTLLNRRDRTRQQEVTLFHLRMHDLHSRNFSFRRYCRDSGREVCHSRRLTQMSHSQRPNLRRSWSTALNGLRPGSGSSDKNSANGFLKLNNGSKHSHHQSLPKSSPLQDLMHDEPTSSWPAEEKLSNTMLLEFCNYAHVELSRVGVTPSKRYEFEYWSTRYQWRREFRREGDLNEVSYHLVNLESSRTVAYIVPEILTPMELMEEEEKGGWVPKCSMWISDSSVYERMPDVADVIVATGIMVLVDDSIRRRWHNKRQVRLNMGHRRASSFLQNIHLDSLGPKRLIDEIFHRRGSA</sequence>
<reference evidence="2" key="2">
    <citation type="journal article" date="2014" name="PLoS Genet.">
        <title>Signature gene expression reveals novel clues to the molecular mechanisms of dimorphic transition in Penicillium marneffei.</title>
        <authorList>
            <person name="Yang E."/>
            <person name="Wang G."/>
            <person name="Cai J."/>
            <person name="Woo P.C."/>
            <person name="Lau S.K."/>
            <person name="Yuen K.-Y."/>
            <person name="Chow W.-N."/>
            <person name="Lin X."/>
        </authorList>
    </citation>
    <scope>NUCLEOTIDE SEQUENCE</scope>
    <source>
        <strain evidence="2">PM1</strain>
    </source>
</reference>